<evidence type="ECO:0000313" key="9">
    <source>
        <dbReference type="RefSeq" id="XP_019636634.1"/>
    </source>
</evidence>
<dbReference type="KEGG" id="bbel:109479183"/>
<dbReference type="Pfam" id="PF05934">
    <property type="entry name" value="MCLC"/>
    <property type="match status" value="1"/>
</dbReference>
<evidence type="ECO:0000256" key="4">
    <source>
        <dbReference type="ARBA" id="ARBA00022692"/>
    </source>
</evidence>
<evidence type="ECO:0000256" key="1">
    <source>
        <dbReference type="ARBA" id="ARBA00004141"/>
    </source>
</evidence>
<gene>
    <name evidence="9" type="primary">LOC109479183</name>
</gene>
<dbReference type="PANTHER" id="PTHR34093:SF1">
    <property type="entry name" value="CHLORIDE CHANNEL CLIC-LIKE PROTEIN 1"/>
    <property type="match status" value="1"/>
</dbReference>
<evidence type="ECO:0000256" key="6">
    <source>
        <dbReference type="ARBA" id="ARBA00023136"/>
    </source>
</evidence>
<accession>A0A6P4ZRB7</accession>
<dbReference type="GO" id="GO:0005254">
    <property type="term" value="F:chloride channel activity"/>
    <property type="evidence" value="ECO:0007669"/>
    <property type="project" value="TreeGrafter"/>
</dbReference>
<organism evidence="8 9">
    <name type="scientific">Branchiostoma belcheri</name>
    <name type="common">Amphioxus</name>
    <dbReference type="NCBI Taxonomy" id="7741"/>
    <lineage>
        <taxon>Eukaryota</taxon>
        <taxon>Metazoa</taxon>
        <taxon>Chordata</taxon>
        <taxon>Cephalochordata</taxon>
        <taxon>Leptocardii</taxon>
        <taxon>Amphioxiformes</taxon>
        <taxon>Branchiostomatidae</taxon>
        <taxon>Branchiostoma</taxon>
    </lineage>
</organism>
<sequence length="139" mass="15999">MLRQVAGRIRRYSARSRCWAVLCTIVLLSWWWEWVRIYQTVVAVKTAKLAQDHPECSGGSGSVWTSIKSYLRWHLSWSHDPCEQYHQALLVDPFWEVNPLMALAAAVTRPCVTIVELASVEWGGAYVFCSKRYRLNGNP</sequence>
<evidence type="ECO:0000256" key="5">
    <source>
        <dbReference type="ARBA" id="ARBA00022989"/>
    </source>
</evidence>
<keyword evidence="4 7" id="KW-0812">Transmembrane</keyword>
<proteinExistence type="inferred from homology"/>
<dbReference type="RefSeq" id="XP_019636634.1">
    <property type="nucleotide sequence ID" value="XM_019781075.1"/>
</dbReference>
<dbReference type="GeneID" id="109479183"/>
<dbReference type="PANTHER" id="PTHR34093">
    <property type="entry name" value="CHLORIDE CHANNEL CLIC-LIKE PROTEIN 1"/>
    <property type="match status" value="1"/>
</dbReference>
<comment type="similarity">
    <text evidence="2">Belongs to the chloride channel MCLC family.</text>
</comment>
<comment type="subcellular location">
    <subcellularLocation>
        <location evidence="1">Membrane</location>
        <topology evidence="1">Multi-pass membrane protein</topology>
    </subcellularLocation>
</comment>
<dbReference type="OrthoDB" id="10037397at2759"/>
<evidence type="ECO:0000256" key="7">
    <source>
        <dbReference type="SAM" id="Phobius"/>
    </source>
</evidence>
<evidence type="ECO:0000313" key="8">
    <source>
        <dbReference type="Proteomes" id="UP000515135"/>
    </source>
</evidence>
<dbReference type="GO" id="GO:0005783">
    <property type="term" value="C:endoplasmic reticulum"/>
    <property type="evidence" value="ECO:0007669"/>
    <property type="project" value="TreeGrafter"/>
</dbReference>
<evidence type="ECO:0000256" key="3">
    <source>
        <dbReference type="ARBA" id="ARBA00015571"/>
    </source>
</evidence>
<dbReference type="AlphaFoldDB" id="A0A6P4ZRB7"/>
<keyword evidence="6 7" id="KW-0472">Membrane</keyword>
<keyword evidence="5 7" id="KW-1133">Transmembrane helix</keyword>
<reference evidence="9" key="1">
    <citation type="submission" date="2025-08" db="UniProtKB">
        <authorList>
            <consortium name="RefSeq"/>
        </authorList>
    </citation>
    <scope>IDENTIFICATION</scope>
    <source>
        <tissue evidence="9">Gonad</tissue>
    </source>
</reference>
<dbReference type="InterPro" id="IPR009231">
    <property type="entry name" value="Chloride_chnl_CLIC-like"/>
</dbReference>
<keyword evidence="8" id="KW-1185">Reference proteome</keyword>
<feature type="transmembrane region" description="Helical" evidence="7">
    <location>
        <begin position="12"/>
        <end position="32"/>
    </location>
</feature>
<dbReference type="GO" id="GO:0016020">
    <property type="term" value="C:membrane"/>
    <property type="evidence" value="ECO:0007669"/>
    <property type="project" value="UniProtKB-SubCell"/>
</dbReference>
<dbReference type="Proteomes" id="UP000515135">
    <property type="component" value="Unplaced"/>
</dbReference>
<protein>
    <recommendedName>
        <fullName evidence="3">Chloride channel CLIC-like protein 1</fullName>
    </recommendedName>
</protein>
<evidence type="ECO:0000256" key="2">
    <source>
        <dbReference type="ARBA" id="ARBA00005944"/>
    </source>
</evidence>
<name>A0A6P4ZRB7_BRABE</name>